<keyword evidence="9" id="KW-0227">DNA damage</keyword>
<evidence type="ECO:0000256" key="1">
    <source>
        <dbReference type="ARBA" id="ARBA00001947"/>
    </source>
</evidence>
<dbReference type="GO" id="GO:0000794">
    <property type="term" value="C:condensed nuclear chromosome"/>
    <property type="evidence" value="ECO:0007669"/>
    <property type="project" value="TreeGrafter"/>
</dbReference>
<evidence type="ECO:0000256" key="6">
    <source>
        <dbReference type="ARBA" id="ARBA00022454"/>
    </source>
</evidence>
<feature type="coiled-coil region" evidence="20">
    <location>
        <begin position="1014"/>
        <end position="1121"/>
    </location>
</feature>
<evidence type="ECO:0000313" key="22">
    <source>
        <dbReference type="EMBL" id="RNF26859.1"/>
    </source>
</evidence>
<evidence type="ECO:0000256" key="20">
    <source>
        <dbReference type="SAM" id="Coils"/>
    </source>
</evidence>
<dbReference type="GeneID" id="40314552"/>
<sequence length="1345" mass="152222">MTSIEQIQISGVRSFDPNPAHRQTIVFQKPLTVILGKNGAGKTTIIEALLNACTGQMPPGSGAEKSSFVYDPKVMGETDVKAQIRLLFTGKGGKVMQVIRSFQALRARNKTSFTTLDSTVAFQDAATGKVVSSTYRANDVDRAVPEMLGVSPAVLEHVIFCHQEDGNWPLSPPKEVKKIFDDIFAATRYVLALDRLRENSKEFRRQQKEHEANLMALREHREQAQQLTLDITAKEELIRTIEERAKSLEPQLKKMHAVTAALSAVEHNAENLAREAAILQGRIDEKQQSLHRMTLPATTLTVEAMLEFKRGFDERIKGLETEASEKANLLEKAEANRRKHEETALHLRSNISFLEQKERQYTQHSVELQGVVTNISAGLVLGESDMNEEGLQRVEEHVTAELRKATAERDETLRGFDDSMRLLEEERGKLLRSMDADNKEKDMKEEQLAHLHQRILGAEEALGKLKPHVRATQLEALKKTISDLEQRVEAMEELRKRGEKYRQREDILEKIEAQNCVVAVLRQELAKQKECLGGEAEMNLLRAQITEKEKLLEEELQETLAPELSRFGHEVAEGRSLSQLSLLIEQLREQKLGALRVIQTEHGELDRQVAVLQQKQSQRMEEIVQEKLVLQQKRATCAKVLGGLSELDQFEAVLDEARESLHKTRNRRHALEAMATCYANFLEAARAEGKCPVCDRGFKDDAALAHFVELHESHHEASPEMVARAQCEATQAEEKVRRLESLEADVHEVRRLAASVPQLEQLVASISEELANKSALLEDVERKREDVEGQMRRVQDLVRTVTDLNAVAGDIRALKQQLSRREAAVQGLQAEAAAAAGGGTGSPRAYEEISAEYENASTELYRLNVMLNEAQRREEGESDQATASELNARRSEYYQLEMKLARQGELEEVLARYKAEADGYKERIAAINGEQEALREELTRLQSRLRGLQQGRQEAECALQQGRIGKLEASGRTLAGILPHMREYVASRHGDQLASARDQLRAVEAATLTAVDEVKRLREAIHESRRVVEEQHRQAAEVERHMEAFEKRRGVEEDQARLREVERSLTELKGREVHGVEALLGKDVIARETVPRIRELIREKVSELEKARAQQEGNVEAMMQDVAHLKGQLSHAKYKDIEKRYRSTFLKVQTTEIAVADIEKYYRALEKAVQSYHHEKIAQINRILADLWRQTYKGSDVDTVELRSEDDATSTTARRSYSYRVVMKRGNSEMDMRGRCSAGQKVLAAVLIRLALSEAFCCDCGILALDEPTTNLDEDNARSLAESLRQLIDNHRAVKHFQLIVITHDEQFVRALGGQALDTFYYIHKDREGAFSVIEERTFEQLFAA</sequence>
<feature type="binding site" evidence="19">
    <location>
        <position position="691"/>
    </location>
    <ligand>
        <name>Zn(2+)</name>
        <dbReference type="ChEBI" id="CHEBI:29105"/>
    </ligand>
</feature>
<dbReference type="PANTHER" id="PTHR18867:SF12">
    <property type="entry name" value="DNA REPAIR PROTEIN RAD50"/>
    <property type="match status" value="1"/>
</dbReference>
<evidence type="ECO:0000256" key="9">
    <source>
        <dbReference type="ARBA" id="ARBA00022763"/>
    </source>
</evidence>
<dbReference type="GO" id="GO:0051880">
    <property type="term" value="F:G-quadruplex DNA binding"/>
    <property type="evidence" value="ECO:0007669"/>
    <property type="project" value="TreeGrafter"/>
</dbReference>
<keyword evidence="12" id="KW-0067">ATP-binding</keyword>
<feature type="domain" description="Zinc-hook" evidence="21">
    <location>
        <begin position="647"/>
        <end position="744"/>
    </location>
</feature>
<dbReference type="GO" id="GO:0000722">
    <property type="term" value="P:telomere maintenance via recombination"/>
    <property type="evidence" value="ECO:0007669"/>
    <property type="project" value="UniProtKB-ARBA"/>
</dbReference>
<evidence type="ECO:0000256" key="3">
    <source>
        <dbReference type="ARBA" id="ARBA00004286"/>
    </source>
</evidence>
<feature type="binding site" evidence="19">
    <location>
        <position position="694"/>
    </location>
    <ligand>
        <name>Zn(2+)</name>
        <dbReference type="ChEBI" id="CHEBI:29105"/>
    </ligand>
</feature>
<feature type="coiled-coil region" evidence="20">
    <location>
        <begin position="316"/>
        <end position="357"/>
    </location>
</feature>
<keyword evidence="13" id="KW-0460">Magnesium</keyword>
<dbReference type="InterPro" id="IPR027417">
    <property type="entry name" value="P-loop_NTPase"/>
</dbReference>
<comment type="similarity">
    <text evidence="4">Belongs to the SMC family. RAD50 subfamily.</text>
</comment>
<keyword evidence="7 19" id="KW-0479">Metal-binding</keyword>
<comment type="cofactor">
    <cofactor evidence="1">
        <name>Zn(2+)</name>
        <dbReference type="ChEBI" id="CHEBI:29105"/>
    </cofactor>
</comment>
<organism evidence="22 23">
    <name type="scientific">Trypanosoma conorhini</name>
    <dbReference type="NCBI Taxonomy" id="83891"/>
    <lineage>
        <taxon>Eukaryota</taxon>
        <taxon>Discoba</taxon>
        <taxon>Euglenozoa</taxon>
        <taxon>Kinetoplastea</taxon>
        <taxon>Metakinetoplastina</taxon>
        <taxon>Trypanosomatida</taxon>
        <taxon>Trypanosomatidae</taxon>
        <taxon>Trypanosoma</taxon>
    </lineage>
</organism>
<comment type="catalytic activity">
    <reaction evidence="18">
        <text>ATP + H2O = ADP + phosphate + H(+)</text>
        <dbReference type="Rhea" id="RHEA:13065"/>
        <dbReference type="ChEBI" id="CHEBI:15377"/>
        <dbReference type="ChEBI" id="CHEBI:15378"/>
        <dbReference type="ChEBI" id="CHEBI:30616"/>
        <dbReference type="ChEBI" id="CHEBI:43474"/>
        <dbReference type="ChEBI" id="CHEBI:456216"/>
    </reaction>
</comment>
<evidence type="ECO:0000256" key="8">
    <source>
        <dbReference type="ARBA" id="ARBA00022741"/>
    </source>
</evidence>
<dbReference type="GO" id="GO:0070192">
    <property type="term" value="P:chromosome organization involved in meiotic cell cycle"/>
    <property type="evidence" value="ECO:0007669"/>
    <property type="project" value="TreeGrafter"/>
</dbReference>
<proteinExistence type="inferred from homology"/>
<name>A0A3R7PKW1_9TRYP</name>
<evidence type="ECO:0000256" key="12">
    <source>
        <dbReference type="ARBA" id="ARBA00022840"/>
    </source>
</evidence>
<comment type="caution">
    <text evidence="22">The sequence shown here is derived from an EMBL/GenBank/DDBJ whole genome shotgun (WGS) entry which is preliminary data.</text>
</comment>
<protein>
    <recommendedName>
        <fullName evidence="5">DNA repair protein RAD50</fullName>
    </recommendedName>
</protein>
<dbReference type="GO" id="GO:0046872">
    <property type="term" value="F:metal ion binding"/>
    <property type="evidence" value="ECO:0007669"/>
    <property type="project" value="UniProtKB-UniRule"/>
</dbReference>
<dbReference type="Pfam" id="PF13476">
    <property type="entry name" value="AAA_23"/>
    <property type="match status" value="1"/>
</dbReference>
<dbReference type="Pfam" id="PF13558">
    <property type="entry name" value="SbcC_Walker_B"/>
    <property type="match status" value="1"/>
</dbReference>
<keyword evidence="16" id="KW-0539">Nucleus</keyword>
<evidence type="ECO:0000256" key="19">
    <source>
        <dbReference type="PROSITE-ProRule" id="PRU00471"/>
    </source>
</evidence>
<keyword evidence="11 19" id="KW-0862">Zinc</keyword>
<feature type="coiled-coil region" evidence="20">
    <location>
        <begin position="722"/>
        <end position="873"/>
    </location>
</feature>
<keyword evidence="10 22" id="KW-0378">Hydrolase</keyword>
<keyword evidence="6" id="KW-0158">Chromosome</keyword>
<keyword evidence="17" id="KW-0469">Meiosis</keyword>
<evidence type="ECO:0000256" key="15">
    <source>
        <dbReference type="ARBA" id="ARBA00023204"/>
    </source>
</evidence>
<dbReference type="InterPro" id="IPR004584">
    <property type="entry name" value="Rad50_eukaryotes"/>
</dbReference>
<evidence type="ECO:0000256" key="13">
    <source>
        <dbReference type="ARBA" id="ARBA00022842"/>
    </source>
</evidence>
<feature type="coiled-coil region" evidence="20">
    <location>
        <begin position="647"/>
        <end position="674"/>
    </location>
</feature>
<dbReference type="InterPro" id="IPR038729">
    <property type="entry name" value="Rad50/SbcC_AAA"/>
</dbReference>
<dbReference type="RefSeq" id="XP_029232065.1">
    <property type="nucleotide sequence ID" value="XM_029367880.1"/>
</dbReference>
<evidence type="ECO:0000259" key="21">
    <source>
        <dbReference type="PROSITE" id="PS51131"/>
    </source>
</evidence>
<dbReference type="Gene3D" id="3.40.50.300">
    <property type="entry name" value="P-loop containing nucleotide triphosphate hydrolases"/>
    <property type="match status" value="2"/>
</dbReference>
<keyword evidence="8" id="KW-0547">Nucleotide-binding</keyword>
<dbReference type="PANTHER" id="PTHR18867">
    <property type="entry name" value="RAD50"/>
    <property type="match status" value="1"/>
</dbReference>
<evidence type="ECO:0000256" key="7">
    <source>
        <dbReference type="ARBA" id="ARBA00022723"/>
    </source>
</evidence>
<dbReference type="NCBIfam" id="TIGR00606">
    <property type="entry name" value="rad50"/>
    <property type="match status" value="1"/>
</dbReference>
<accession>A0A3R7PKW1</accession>
<dbReference type="InterPro" id="IPR013134">
    <property type="entry name" value="Zn_hook_RAD50"/>
</dbReference>
<feature type="coiled-coil region" evidence="20">
    <location>
        <begin position="474"/>
        <end position="511"/>
    </location>
</feature>
<dbReference type="GO" id="GO:0003691">
    <property type="term" value="F:double-stranded telomeric DNA binding"/>
    <property type="evidence" value="ECO:0007669"/>
    <property type="project" value="TreeGrafter"/>
</dbReference>
<dbReference type="FunFam" id="3.40.50.300:FF:000593">
    <property type="entry name" value="DNA repair protein RAD50"/>
    <property type="match status" value="1"/>
</dbReference>
<reference evidence="22 23" key="1">
    <citation type="journal article" date="2018" name="BMC Genomics">
        <title>Genomic comparison of Trypanosoma conorhini and Trypanosoma rangeli to Trypanosoma cruzi strains of high and low virulence.</title>
        <authorList>
            <person name="Bradwell K.R."/>
            <person name="Koparde V.N."/>
            <person name="Matveyev A.V."/>
            <person name="Serrano M.G."/>
            <person name="Alves J.M."/>
            <person name="Parikh H."/>
            <person name="Huang B."/>
            <person name="Lee V."/>
            <person name="Espinosa-Alvarez O."/>
            <person name="Ortiz P.A."/>
            <person name="Costa-Martins A.G."/>
            <person name="Teixeira M.M."/>
            <person name="Buck G.A."/>
        </authorList>
    </citation>
    <scope>NUCLEOTIDE SEQUENCE [LARGE SCALE GENOMIC DNA]</scope>
    <source>
        <strain evidence="22 23">025E</strain>
    </source>
</reference>
<dbReference type="GO" id="GO:0016887">
    <property type="term" value="F:ATP hydrolysis activity"/>
    <property type="evidence" value="ECO:0007669"/>
    <property type="project" value="InterPro"/>
</dbReference>
<dbReference type="GO" id="GO:0005524">
    <property type="term" value="F:ATP binding"/>
    <property type="evidence" value="ECO:0007669"/>
    <property type="project" value="UniProtKB-KW"/>
</dbReference>
<keyword evidence="14 20" id="KW-0175">Coiled coil</keyword>
<evidence type="ECO:0000256" key="5">
    <source>
        <dbReference type="ARBA" id="ARBA00017893"/>
    </source>
</evidence>
<evidence type="ECO:0000313" key="23">
    <source>
        <dbReference type="Proteomes" id="UP000284403"/>
    </source>
</evidence>
<evidence type="ECO:0000256" key="17">
    <source>
        <dbReference type="ARBA" id="ARBA00023254"/>
    </source>
</evidence>
<dbReference type="GO" id="GO:0007004">
    <property type="term" value="P:telomere maintenance via telomerase"/>
    <property type="evidence" value="ECO:0007669"/>
    <property type="project" value="TreeGrafter"/>
</dbReference>
<evidence type="ECO:0000256" key="18">
    <source>
        <dbReference type="ARBA" id="ARBA00049360"/>
    </source>
</evidence>
<dbReference type="Proteomes" id="UP000284403">
    <property type="component" value="Unassembled WGS sequence"/>
</dbReference>
<dbReference type="GO" id="GO:0043047">
    <property type="term" value="F:single-stranded telomeric DNA binding"/>
    <property type="evidence" value="ECO:0007669"/>
    <property type="project" value="TreeGrafter"/>
</dbReference>
<evidence type="ECO:0000256" key="10">
    <source>
        <dbReference type="ARBA" id="ARBA00022801"/>
    </source>
</evidence>
<evidence type="ECO:0000256" key="14">
    <source>
        <dbReference type="ARBA" id="ARBA00023054"/>
    </source>
</evidence>
<dbReference type="GO" id="GO:0030870">
    <property type="term" value="C:Mre11 complex"/>
    <property type="evidence" value="ECO:0007669"/>
    <property type="project" value="InterPro"/>
</dbReference>
<comment type="subcellular location">
    <subcellularLocation>
        <location evidence="3">Chromosome</location>
    </subcellularLocation>
    <subcellularLocation>
        <location evidence="2">Nucleus</location>
    </subcellularLocation>
</comment>
<dbReference type="OrthoDB" id="18797at2759"/>
<evidence type="ECO:0000256" key="11">
    <source>
        <dbReference type="ARBA" id="ARBA00022833"/>
    </source>
</evidence>
<gene>
    <name evidence="22" type="ORF">Tco025E_00941</name>
</gene>
<evidence type="ECO:0000256" key="2">
    <source>
        <dbReference type="ARBA" id="ARBA00004123"/>
    </source>
</evidence>
<feature type="coiled-coil region" evidence="20">
    <location>
        <begin position="903"/>
        <end position="958"/>
    </location>
</feature>
<evidence type="ECO:0000256" key="4">
    <source>
        <dbReference type="ARBA" id="ARBA00009439"/>
    </source>
</evidence>
<keyword evidence="15" id="KW-0234">DNA repair</keyword>
<dbReference type="SUPFAM" id="SSF75712">
    <property type="entry name" value="Rad50 coiled-coil Zn hook"/>
    <property type="match status" value="1"/>
</dbReference>
<evidence type="ECO:0000256" key="16">
    <source>
        <dbReference type="ARBA" id="ARBA00023242"/>
    </source>
</evidence>
<dbReference type="GO" id="GO:0006302">
    <property type="term" value="P:double-strand break repair"/>
    <property type="evidence" value="ECO:0007669"/>
    <property type="project" value="InterPro"/>
</dbReference>
<feature type="coiled-coil region" evidence="20">
    <location>
        <begin position="193"/>
        <end position="289"/>
    </location>
</feature>
<dbReference type="EMBL" id="MKKU01000025">
    <property type="protein sequence ID" value="RNF26859.1"/>
    <property type="molecule type" value="Genomic_DNA"/>
</dbReference>
<keyword evidence="23" id="KW-1185">Reference proteome</keyword>
<dbReference type="SUPFAM" id="SSF52540">
    <property type="entry name" value="P-loop containing nucleoside triphosphate hydrolases"/>
    <property type="match status" value="1"/>
</dbReference>
<dbReference type="PROSITE" id="PS51131">
    <property type="entry name" value="ZN_HOOK"/>
    <property type="match status" value="1"/>
</dbReference>